<dbReference type="GO" id="GO:0005886">
    <property type="term" value="C:plasma membrane"/>
    <property type="evidence" value="ECO:0007669"/>
    <property type="project" value="UniProtKB-SubCell"/>
</dbReference>
<dbReference type="Proteomes" id="UP000475117">
    <property type="component" value="Chromosome"/>
</dbReference>
<dbReference type="GO" id="GO:0050511">
    <property type="term" value="F:undecaprenyldiphospho-muramoylpentapeptide beta-N-acetylglucosaminyltransferase activity"/>
    <property type="evidence" value="ECO:0007669"/>
    <property type="project" value="UniProtKB-UniRule"/>
</dbReference>
<dbReference type="KEGG" id="soa:G3M56_005665"/>
<dbReference type="InterPro" id="IPR004276">
    <property type="entry name" value="GlycoTrans_28_N"/>
</dbReference>
<feature type="binding site" evidence="10">
    <location>
        <position position="136"/>
    </location>
    <ligand>
        <name>UDP-N-acetyl-alpha-D-glucosamine</name>
        <dbReference type="ChEBI" id="CHEBI:57705"/>
    </ligand>
</feature>
<dbReference type="GO" id="GO:0071555">
    <property type="term" value="P:cell wall organization"/>
    <property type="evidence" value="ECO:0007669"/>
    <property type="project" value="UniProtKB-KW"/>
</dbReference>
<reference evidence="13 14" key="1">
    <citation type="submission" date="2020-12" db="EMBL/GenBank/DDBJ databases">
        <title>Sulforoseuscoccus oceanibium gen. nov., sp. nov., a representative of the phylum Verrucomicrobia with special cytoplasmic membrane, and proposal of Sulforoseuscoccusaceae fam. nov.</title>
        <authorList>
            <person name="Xi F."/>
        </authorList>
    </citation>
    <scope>NUCLEOTIDE SEQUENCE [LARGE SCALE GENOMIC DNA]</scope>
    <source>
        <strain evidence="13 14">T37</strain>
    </source>
</reference>
<feature type="binding site" evidence="10">
    <location>
        <position position="177"/>
    </location>
    <ligand>
        <name>UDP-N-acetyl-alpha-D-glucosamine</name>
        <dbReference type="ChEBI" id="CHEBI:57705"/>
    </ligand>
</feature>
<evidence type="ECO:0000256" key="9">
    <source>
        <dbReference type="ARBA" id="ARBA00023316"/>
    </source>
</evidence>
<feature type="domain" description="Glycosyltransferase family 28 N-terminal" evidence="11">
    <location>
        <begin position="16"/>
        <end position="155"/>
    </location>
</feature>
<dbReference type="GO" id="GO:0009252">
    <property type="term" value="P:peptidoglycan biosynthetic process"/>
    <property type="evidence" value="ECO:0007669"/>
    <property type="project" value="UniProtKB-UniRule"/>
</dbReference>
<dbReference type="GO" id="GO:0051301">
    <property type="term" value="P:cell division"/>
    <property type="evidence" value="ECO:0007669"/>
    <property type="project" value="UniProtKB-KW"/>
</dbReference>
<dbReference type="EMBL" id="CP066776">
    <property type="protein sequence ID" value="QQL46069.1"/>
    <property type="molecule type" value="Genomic_DNA"/>
</dbReference>
<evidence type="ECO:0000256" key="3">
    <source>
        <dbReference type="ARBA" id="ARBA00022676"/>
    </source>
</evidence>
<comment type="function">
    <text evidence="10">Cell wall formation. Catalyzes the transfer of a GlcNAc subunit on undecaprenyl-pyrophosphoryl-MurNAc-pentapeptide (lipid intermediate I) to form undecaprenyl-pyrophosphoryl-MurNAc-(pentapeptide)GlcNAc (lipid intermediate II).</text>
</comment>
<comment type="caution">
    <text evidence="10">Lacks conserved residue(s) required for the propagation of feature annotation.</text>
</comment>
<comment type="similarity">
    <text evidence="10">Belongs to the glycosyltransferase 28 family. MurG subfamily.</text>
</comment>
<dbReference type="UniPathway" id="UPA00219"/>
<dbReference type="Pfam" id="PF04101">
    <property type="entry name" value="Glyco_tran_28_C"/>
    <property type="match status" value="1"/>
</dbReference>
<dbReference type="GO" id="GO:0008360">
    <property type="term" value="P:regulation of cell shape"/>
    <property type="evidence" value="ECO:0007669"/>
    <property type="project" value="UniProtKB-KW"/>
</dbReference>
<evidence type="ECO:0000256" key="6">
    <source>
        <dbReference type="ARBA" id="ARBA00022984"/>
    </source>
</evidence>
<dbReference type="Pfam" id="PF03033">
    <property type="entry name" value="Glyco_transf_28"/>
    <property type="match status" value="1"/>
</dbReference>
<dbReference type="CDD" id="cd03785">
    <property type="entry name" value="GT28_MurG"/>
    <property type="match status" value="1"/>
</dbReference>
<evidence type="ECO:0000256" key="5">
    <source>
        <dbReference type="ARBA" id="ARBA00022960"/>
    </source>
</evidence>
<evidence type="ECO:0000256" key="4">
    <source>
        <dbReference type="ARBA" id="ARBA00022679"/>
    </source>
</evidence>
<evidence type="ECO:0000256" key="2">
    <source>
        <dbReference type="ARBA" id="ARBA00022618"/>
    </source>
</evidence>
<feature type="binding site" evidence="10">
    <location>
        <position position="311"/>
    </location>
    <ligand>
        <name>UDP-N-acetyl-alpha-D-glucosamine</name>
        <dbReference type="ChEBI" id="CHEBI:57705"/>
    </ligand>
</feature>
<dbReference type="AlphaFoldDB" id="A0A6B3L3J4"/>
<feature type="domain" description="Glycosyl transferase family 28 C-terminal" evidence="12">
    <location>
        <begin position="206"/>
        <end position="357"/>
    </location>
</feature>
<dbReference type="PANTHER" id="PTHR21015">
    <property type="entry name" value="UDP-N-ACETYLGLUCOSAMINE--N-ACETYLMURAMYL-(PENTAPEPTIDE) PYROPHOSPHORYL-UNDECAPRENOL N-ACETYLGLUCOSAMINE TRANSFERASE 1"/>
    <property type="match status" value="1"/>
</dbReference>
<evidence type="ECO:0000256" key="1">
    <source>
        <dbReference type="ARBA" id="ARBA00022475"/>
    </source>
</evidence>
<organism evidence="13 14">
    <name type="scientific">Sulfuriroseicoccus oceanibius</name>
    <dbReference type="NCBI Taxonomy" id="2707525"/>
    <lineage>
        <taxon>Bacteria</taxon>
        <taxon>Pseudomonadati</taxon>
        <taxon>Verrucomicrobiota</taxon>
        <taxon>Verrucomicrobiia</taxon>
        <taxon>Verrucomicrobiales</taxon>
        <taxon>Verrucomicrobiaceae</taxon>
        <taxon>Sulfuriroseicoccus</taxon>
    </lineage>
</organism>
<dbReference type="Gene3D" id="3.40.50.2000">
    <property type="entry name" value="Glycogen Phosphorylase B"/>
    <property type="match status" value="2"/>
</dbReference>
<keyword evidence="3 10" id="KW-0328">Glycosyltransferase</keyword>
<keyword evidence="1 10" id="KW-1003">Cell membrane</keyword>
<dbReference type="SUPFAM" id="SSF53756">
    <property type="entry name" value="UDP-Glycosyltransferase/glycogen phosphorylase"/>
    <property type="match status" value="1"/>
</dbReference>
<proteinExistence type="inferred from homology"/>
<dbReference type="RefSeq" id="WP_164362717.1">
    <property type="nucleotide sequence ID" value="NZ_CP066776.1"/>
</dbReference>
<dbReference type="GO" id="GO:0005975">
    <property type="term" value="P:carbohydrate metabolic process"/>
    <property type="evidence" value="ECO:0007669"/>
    <property type="project" value="InterPro"/>
</dbReference>
<dbReference type="InterPro" id="IPR007235">
    <property type="entry name" value="Glyco_trans_28_C"/>
</dbReference>
<sequence>MTRKDSSSPARSGRSVLIACGGTGGHLFPGIAVAQELVARGHRPLLLISGKKIDETASAAYPDLEFLSLPAVGMPKLLSLKFPVFVWKFLKSLGMCRRLIRKRGVSAVLGMGGFTSLPPVMAGNQLKLPTYVHDSNALPGKANRIAARFCNEVFIGMEAAAAHFPNRPAKMVGTPVRDAVRGAAGASDEQRAAARESFGLLPDRVTLLVTGGSQGARALNRGLGEALKDVPDEALQVLWISGASAEAEVREMAGQLAQRVAVLPFCDRMEDALIAADFVLARAGASSLTEFSAVGLPAILVPYPYAAEDHQRVNAEYYTSRGAGEVMDEKDLTPAHLAATLIRWADSDAERAKMGAAMRALGVDSPEAEIADLLVGK</sequence>
<keyword evidence="5 10" id="KW-0133">Cell shape</keyword>
<dbReference type="PANTHER" id="PTHR21015:SF22">
    <property type="entry name" value="GLYCOSYLTRANSFERASE"/>
    <property type="match status" value="1"/>
</dbReference>
<keyword evidence="8 10" id="KW-0131">Cell cycle</keyword>
<evidence type="ECO:0000313" key="13">
    <source>
        <dbReference type="EMBL" id="QQL46069.1"/>
    </source>
</evidence>
<evidence type="ECO:0000313" key="14">
    <source>
        <dbReference type="Proteomes" id="UP000475117"/>
    </source>
</evidence>
<gene>
    <name evidence="10 13" type="primary">murG</name>
    <name evidence="13" type="ORF">G3M56_005665</name>
</gene>
<feature type="binding site" evidence="10">
    <location>
        <begin position="23"/>
        <end position="25"/>
    </location>
    <ligand>
        <name>UDP-N-acetyl-alpha-D-glucosamine</name>
        <dbReference type="ChEBI" id="CHEBI:57705"/>
    </ligand>
</feature>
<dbReference type="EC" id="2.4.1.227" evidence="10"/>
<evidence type="ECO:0000256" key="8">
    <source>
        <dbReference type="ARBA" id="ARBA00023306"/>
    </source>
</evidence>
<keyword evidence="6 10" id="KW-0573">Peptidoglycan synthesis</keyword>
<keyword evidence="14" id="KW-1185">Reference proteome</keyword>
<keyword evidence="9 10" id="KW-0961">Cell wall biogenesis/degradation</keyword>
<dbReference type="HAMAP" id="MF_00033">
    <property type="entry name" value="MurG"/>
    <property type="match status" value="1"/>
</dbReference>
<keyword evidence="7 10" id="KW-0472">Membrane</keyword>
<keyword evidence="2 10" id="KW-0132">Cell division</keyword>
<keyword evidence="4 10" id="KW-0808">Transferase</keyword>
<evidence type="ECO:0000256" key="10">
    <source>
        <dbReference type="HAMAP-Rule" id="MF_00033"/>
    </source>
</evidence>
<name>A0A6B3L3J4_9BACT</name>
<evidence type="ECO:0000259" key="12">
    <source>
        <dbReference type="Pfam" id="PF04101"/>
    </source>
</evidence>
<comment type="catalytic activity">
    <reaction evidence="10">
        <text>di-trans,octa-cis-undecaprenyl diphospho-N-acetyl-alpha-D-muramoyl-L-alanyl-D-glutamyl-meso-2,6-diaminopimeloyl-D-alanyl-D-alanine + UDP-N-acetyl-alpha-D-glucosamine = di-trans,octa-cis-undecaprenyl diphospho-[N-acetyl-alpha-D-glucosaminyl-(1-&gt;4)]-N-acetyl-alpha-D-muramoyl-L-alanyl-D-glutamyl-meso-2,6-diaminopimeloyl-D-alanyl-D-alanine + UDP + H(+)</text>
        <dbReference type="Rhea" id="RHEA:31227"/>
        <dbReference type="ChEBI" id="CHEBI:15378"/>
        <dbReference type="ChEBI" id="CHEBI:57705"/>
        <dbReference type="ChEBI" id="CHEBI:58223"/>
        <dbReference type="ChEBI" id="CHEBI:61387"/>
        <dbReference type="ChEBI" id="CHEBI:61388"/>
        <dbReference type="EC" id="2.4.1.227"/>
    </reaction>
</comment>
<accession>A0A6B3L3J4</accession>
<comment type="subcellular location">
    <subcellularLocation>
        <location evidence="10">Cell membrane</location>
        <topology evidence="10">Peripheral membrane protein</topology>
        <orientation evidence="10">Cytoplasmic side</orientation>
    </subcellularLocation>
</comment>
<dbReference type="NCBIfam" id="TIGR01133">
    <property type="entry name" value="murG"/>
    <property type="match status" value="1"/>
</dbReference>
<evidence type="ECO:0000259" key="11">
    <source>
        <dbReference type="Pfam" id="PF03033"/>
    </source>
</evidence>
<comment type="pathway">
    <text evidence="10">Cell wall biogenesis; peptidoglycan biosynthesis.</text>
</comment>
<evidence type="ECO:0000256" key="7">
    <source>
        <dbReference type="ARBA" id="ARBA00023136"/>
    </source>
</evidence>
<feature type="binding site" evidence="10">
    <location>
        <position position="213"/>
    </location>
    <ligand>
        <name>UDP-N-acetyl-alpha-D-glucosamine</name>
        <dbReference type="ChEBI" id="CHEBI:57705"/>
    </ligand>
</feature>
<protein>
    <recommendedName>
        <fullName evidence="10">UDP-N-acetylglucosamine--N-acetylmuramyl-(pentapeptide) pyrophosphoryl-undecaprenol N-acetylglucosamine transferase</fullName>
        <ecNumber evidence="10">2.4.1.227</ecNumber>
    </recommendedName>
    <alternativeName>
        <fullName evidence="10">Undecaprenyl-PP-MurNAc-pentapeptide-UDPGlcNAc GlcNAc transferase</fullName>
    </alternativeName>
</protein>
<dbReference type="InterPro" id="IPR006009">
    <property type="entry name" value="GlcNAc_MurG"/>
</dbReference>